<name>A0ACD2TZR2_9PSED</name>
<evidence type="ECO:0000313" key="2">
    <source>
        <dbReference type="Proteomes" id="UP001158048"/>
    </source>
</evidence>
<reference evidence="1" key="1">
    <citation type="submission" date="2017-05" db="EMBL/GenBank/DDBJ databases">
        <authorList>
            <person name="Varghese N."/>
            <person name="Submissions S."/>
        </authorList>
    </citation>
    <scope>NUCLEOTIDE SEQUENCE</scope>
    <source>
        <strain evidence="1">LMG 28168</strain>
    </source>
</reference>
<proteinExistence type="predicted"/>
<dbReference type="Proteomes" id="UP001158048">
    <property type="component" value="Unassembled WGS sequence"/>
</dbReference>
<protein>
    <submittedName>
        <fullName evidence="1">Broad specificity phosphatase PhoE</fullName>
    </submittedName>
</protein>
<sequence>MQTTRLTLICHARTVAQKLARFPTNEPVENSALAPDSLAARFAAARRLICGPELRTRQTAAWFGADAQVDEALRDCDWGDWHGRSIKDLQTTQAQALQAWLTDPHAAPHGGESVTDLATRVAAWLQGLQATPGHVLAITHPYVVRAALMQVVQGAAFNAIDVEPLSVIELRFNGIWRLRLPGIDIEGAH</sequence>
<gene>
    <name evidence="1" type="ORF">SAMN04488483_0337</name>
</gene>
<comment type="caution">
    <text evidence="1">The sequence shown here is derived from an EMBL/GenBank/DDBJ whole genome shotgun (WGS) entry which is preliminary data.</text>
</comment>
<evidence type="ECO:0000313" key="1">
    <source>
        <dbReference type="EMBL" id="SMQ22443.1"/>
    </source>
</evidence>
<keyword evidence="2" id="KW-1185">Reference proteome</keyword>
<accession>A0ACD2TZR2</accession>
<organism evidence="1 2">
    <name type="scientific">Pseudomonas helmanticensis</name>
    <dbReference type="NCBI Taxonomy" id="1471381"/>
    <lineage>
        <taxon>Bacteria</taxon>
        <taxon>Pseudomonadati</taxon>
        <taxon>Pseudomonadota</taxon>
        <taxon>Gammaproteobacteria</taxon>
        <taxon>Pseudomonadales</taxon>
        <taxon>Pseudomonadaceae</taxon>
        <taxon>Pseudomonas</taxon>
    </lineage>
</organism>
<dbReference type="EMBL" id="FXUY01000001">
    <property type="protein sequence ID" value="SMQ22443.1"/>
    <property type="molecule type" value="Genomic_DNA"/>
</dbReference>